<comment type="caution">
    <text evidence="2">The sequence shown here is derived from an EMBL/GenBank/DDBJ whole genome shotgun (WGS) entry which is preliminary data.</text>
</comment>
<dbReference type="EMBL" id="JAWDJR010000005">
    <property type="protein sequence ID" value="KAK9973926.1"/>
    <property type="molecule type" value="Genomic_DNA"/>
</dbReference>
<gene>
    <name evidence="2" type="ORF">ABG768_022043</name>
</gene>
<proteinExistence type="predicted"/>
<evidence type="ECO:0000313" key="3">
    <source>
        <dbReference type="Proteomes" id="UP001479290"/>
    </source>
</evidence>
<protein>
    <recommendedName>
        <fullName evidence="1">Astrotactin-1/2 N-terminal domain-containing protein</fullName>
    </recommendedName>
</protein>
<dbReference type="AlphaFoldDB" id="A0AAW2AJR7"/>
<dbReference type="PANTHER" id="PTHR16592:SF2">
    <property type="entry name" value="ASTROTACTIN-2"/>
    <property type="match status" value="1"/>
</dbReference>
<feature type="domain" description="Astrotactin-1/2 N-terminal" evidence="1">
    <location>
        <begin position="1"/>
        <end position="65"/>
    </location>
</feature>
<dbReference type="GO" id="GO:0001764">
    <property type="term" value="P:neuron migration"/>
    <property type="evidence" value="ECO:0007669"/>
    <property type="project" value="InterPro"/>
</dbReference>
<dbReference type="GO" id="GO:0005768">
    <property type="term" value="C:endosome"/>
    <property type="evidence" value="ECO:0007669"/>
    <property type="project" value="TreeGrafter"/>
</dbReference>
<dbReference type="InterPro" id="IPR026995">
    <property type="entry name" value="Astrotactin"/>
</dbReference>
<name>A0AAW2AJR7_CULAL</name>
<dbReference type="Pfam" id="PF19441">
    <property type="entry name" value="ASTN_1_2_N"/>
    <property type="match status" value="1"/>
</dbReference>
<dbReference type="PANTHER" id="PTHR16592">
    <property type="entry name" value="ASTROTACTIN-1-LIKE"/>
    <property type="match status" value="1"/>
</dbReference>
<sequence>MSGTGADISQVHWKQQWLENGTLYFHVSMSSSEQLLQVTQPTVREPPRVLHEHMHLLHISVMVSTG</sequence>
<keyword evidence="3" id="KW-1185">Reference proteome</keyword>
<accession>A0AAW2AJR7</accession>
<dbReference type="GO" id="GO:0007158">
    <property type="term" value="P:neuron cell-cell adhesion"/>
    <property type="evidence" value="ECO:0007669"/>
    <property type="project" value="TreeGrafter"/>
</dbReference>
<dbReference type="InterPro" id="IPR045575">
    <property type="entry name" value="ASTN_1_2_N"/>
</dbReference>
<feature type="non-terminal residue" evidence="2">
    <location>
        <position position="66"/>
    </location>
</feature>
<evidence type="ECO:0000259" key="1">
    <source>
        <dbReference type="Pfam" id="PF19441"/>
    </source>
</evidence>
<reference evidence="2 3" key="1">
    <citation type="submission" date="2024-05" db="EMBL/GenBank/DDBJ databases">
        <title>A high-quality chromosomal-level genome assembly of Topmouth culter (Culter alburnus).</title>
        <authorList>
            <person name="Zhao H."/>
        </authorList>
    </citation>
    <scope>NUCLEOTIDE SEQUENCE [LARGE SCALE GENOMIC DNA]</scope>
    <source>
        <strain evidence="2">CATC2023</strain>
        <tissue evidence="2">Muscle</tissue>
    </source>
</reference>
<dbReference type="GO" id="GO:0016020">
    <property type="term" value="C:membrane"/>
    <property type="evidence" value="ECO:0007669"/>
    <property type="project" value="TreeGrafter"/>
</dbReference>
<organism evidence="2 3">
    <name type="scientific">Culter alburnus</name>
    <name type="common">Topmouth culter</name>
    <dbReference type="NCBI Taxonomy" id="194366"/>
    <lineage>
        <taxon>Eukaryota</taxon>
        <taxon>Metazoa</taxon>
        <taxon>Chordata</taxon>
        <taxon>Craniata</taxon>
        <taxon>Vertebrata</taxon>
        <taxon>Euteleostomi</taxon>
        <taxon>Actinopterygii</taxon>
        <taxon>Neopterygii</taxon>
        <taxon>Teleostei</taxon>
        <taxon>Ostariophysi</taxon>
        <taxon>Cypriniformes</taxon>
        <taxon>Xenocyprididae</taxon>
        <taxon>Xenocypridinae</taxon>
        <taxon>Culter</taxon>
    </lineage>
</organism>
<evidence type="ECO:0000313" key="2">
    <source>
        <dbReference type="EMBL" id="KAK9973926.1"/>
    </source>
</evidence>
<dbReference type="Proteomes" id="UP001479290">
    <property type="component" value="Unassembled WGS sequence"/>
</dbReference>